<dbReference type="EMBL" id="JH921438">
    <property type="protein sequence ID" value="EKD16796.1"/>
    <property type="molecule type" value="Genomic_DNA"/>
</dbReference>
<evidence type="ECO:0000313" key="4">
    <source>
        <dbReference type="Proteomes" id="UP000006753"/>
    </source>
</evidence>
<dbReference type="InterPro" id="IPR013830">
    <property type="entry name" value="SGNH_hydro"/>
</dbReference>
<dbReference type="OMA" id="WGEGDRT"/>
<reference evidence="3 4" key="1">
    <citation type="journal article" date="2012" name="BMC Genomics">
        <title>Sequencing the genome of Marssonina brunnea reveals fungus-poplar co-evolution.</title>
        <authorList>
            <person name="Zhu S."/>
            <person name="Cao Y.-Z."/>
            <person name="Jiang C."/>
            <person name="Tan B.-Y."/>
            <person name="Wang Z."/>
            <person name="Feng S."/>
            <person name="Zhang L."/>
            <person name="Su X.-H."/>
            <person name="Brejova B."/>
            <person name="Vinar T."/>
            <person name="Xu M."/>
            <person name="Wang M.-X."/>
            <person name="Zhang S.-G."/>
            <person name="Huang M.-R."/>
            <person name="Wu R."/>
            <person name="Zhou Y."/>
        </authorList>
    </citation>
    <scope>NUCLEOTIDE SEQUENCE [LARGE SCALE GENOMIC DNA]</scope>
    <source>
        <strain evidence="3 4">MB_m1</strain>
    </source>
</reference>
<gene>
    <name evidence="3" type="ORF">MBM_05265</name>
</gene>
<dbReference type="AlphaFoldDB" id="K1WUR5"/>
<feature type="signal peptide" evidence="1">
    <location>
        <begin position="1"/>
        <end position="21"/>
    </location>
</feature>
<dbReference type="GeneID" id="18761200"/>
<dbReference type="Pfam" id="PF13472">
    <property type="entry name" value="Lipase_GDSL_2"/>
    <property type="match status" value="1"/>
</dbReference>
<dbReference type="STRING" id="1072389.K1WUR5"/>
<dbReference type="eggNOG" id="ENOG502S5SG">
    <property type="taxonomic scope" value="Eukaryota"/>
</dbReference>
<organism evidence="3 4">
    <name type="scientific">Marssonina brunnea f. sp. multigermtubi (strain MB_m1)</name>
    <name type="common">Marssonina leaf spot fungus</name>
    <dbReference type="NCBI Taxonomy" id="1072389"/>
    <lineage>
        <taxon>Eukaryota</taxon>
        <taxon>Fungi</taxon>
        <taxon>Dikarya</taxon>
        <taxon>Ascomycota</taxon>
        <taxon>Pezizomycotina</taxon>
        <taxon>Leotiomycetes</taxon>
        <taxon>Helotiales</taxon>
        <taxon>Drepanopezizaceae</taxon>
        <taxon>Drepanopeziza</taxon>
    </lineage>
</organism>
<accession>K1WUR5</accession>
<dbReference type="Proteomes" id="UP000006753">
    <property type="component" value="Unassembled WGS sequence"/>
</dbReference>
<evidence type="ECO:0000313" key="3">
    <source>
        <dbReference type="EMBL" id="EKD16796.1"/>
    </source>
</evidence>
<sequence length="242" mass="25846">MHLSIPDIFVQVLALASIVLADSVFLLAGDSTTHEPGGWGDGFLNYTLEPAAFGFNYGASGAISTTYLQGSNFSQILRQIAEYKSTASVFVTFQFGHNDQKVPEYKAAFNGTVYKFVDEITTAGATPILITPLTRRAFSGGKVIENLADEANVVRAAAAALGDRTRMIDLNLASTTYVNAIGNEAAQVYNMAASDKTHLNPWGTIVFGRLVSDLLVAKYPDLASITRPNATLSFQLANGIPA</sequence>
<feature type="domain" description="SGNH hydrolase-type esterase" evidence="2">
    <location>
        <begin position="28"/>
        <end position="203"/>
    </location>
</feature>
<proteinExistence type="predicted"/>
<keyword evidence="3" id="KW-0378">Hydrolase</keyword>
<dbReference type="KEGG" id="mbe:MBM_05265"/>
<dbReference type="GO" id="GO:0016787">
    <property type="term" value="F:hydrolase activity"/>
    <property type="evidence" value="ECO:0007669"/>
    <property type="project" value="UniProtKB-KW"/>
</dbReference>
<keyword evidence="4" id="KW-1185">Reference proteome</keyword>
<dbReference type="InterPro" id="IPR036514">
    <property type="entry name" value="SGNH_hydro_sf"/>
</dbReference>
<dbReference type="RefSeq" id="XP_007293154.1">
    <property type="nucleotide sequence ID" value="XM_007293092.1"/>
</dbReference>
<dbReference type="PANTHER" id="PTHR43695:SF2">
    <property type="entry name" value="PUTATIVE (AFU_ORTHOLOGUE AFUA_2G17250)-RELATED"/>
    <property type="match status" value="1"/>
</dbReference>
<dbReference type="OrthoDB" id="5041285at2759"/>
<name>K1WUR5_MARBU</name>
<dbReference type="HOGENOM" id="CLU_065859_1_0_1"/>
<evidence type="ECO:0000256" key="1">
    <source>
        <dbReference type="SAM" id="SignalP"/>
    </source>
</evidence>
<dbReference type="Gene3D" id="3.40.50.1110">
    <property type="entry name" value="SGNH hydrolase"/>
    <property type="match status" value="1"/>
</dbReference>
<keyword evidence="1" id="KW-0732">Signal</keyword>
<protein>
    <submittedName>
        <fullName evidence="3">GDSL-like Lipase/Acylhydrolase</fullName>
    </submittedName>
</protein>
<evidence type="ECO:0000259" key="2">
    <source>
        <dbReference type="Pfam" id="PF13472"/>
    </source>
</evidence>
<dbReference type="InterPro" id="IPR037459">
    <property type="entry name" value="RhgT-like"/>
</dbReference>
<feature type="chain" id="PRO_5003854725" evidence="1">
    <location>
        <begin position="22"/>
        <end position="242"/>
    </location>
</feature>
<dbReference type="InParanoid" id="K1WUR5"/>
<dbReference type="SUPFAM" id="SSF52266">
    <property type="entry name" value="SGNH hydrolase"/>
    <property type="match status" value="1"/>
</dbReference>
<dbReference type="PANTHER" id="PTHR43695">
    <property type="entry name" value="PUTATIVE (AFU_ORTHOLOGUE AFUA_2G17250)-RELATED"/>
    <property type="match status" value="1"/>
</dbReference>